<evidence type="ECO:0000256" key="3">
    <source>
        <dbReference type="ARBA" id="ARBA00022833"/>
    </source>
</evidence>
<dbReference type="OrthoDB" id="9805575at2"/>
<dbReference type="EMBL" id="JRAA01000002">
    <property type="protein sequence ID" value="KHF25327.1"/>
    <property type="molecule type" value="Genomic_DNA"/>
</dbReference>
<evidence type="ECO:0000313" key="8">
    <source>
        <dbReference type="Proteomes" id="UP000190962"/>
    </source>
</evidence>
<keyword evidence="3" id="KW-0862">Zinc</keyword>
<dbReference type="STRING" id="2340.JV46_06500"/>
<accession>A0A0B0H9L0</accession>
<dbReference type="AlphaFoldDB" id="A0A0B0H9L0"/>
<organism evidence="5 7">
    <name type="scientific">Solemya velum gill symbiont</name>
    <dbReference type="NCBI Taxonomy" id="2340"/>
    <lineage>
        <taxon>Bacteria</taxon>
        <taxon>Pseudomonadati</taxon>
        <taxon>Pseudomonadota</taxon>
        <taxon>Gammaproteobacteria</taxon>
        <taxon>sulfur-oxidizing symbionts</taxon>
    </lineage>
</organism>
<protein>
    <submittedName>
        <fullName evidence="6">Aldehyde-activating protein</fullName>
    </submittedName>
</protein>
<evidence type="ECO:0000259" key="4">
    <source>
        <dbReference type="PROSITE" id="PS51891"/>
    </source>
</evidence>
<feature type="domain" description="CENP-V/GFA" evidence="4">
    <location>
        <begin position="4"/>
        <end position="113"/>
    </location>
</feature>
<dbReference type="InterPro" id="IPR006913">
    <property type="entry name" value="CENP-V/GFA"/>
</dbReference>
<gene>
    <name evidence="6" type="ORF">BOV88_06360</name>
    <name evidence="5" type="ORF">JV46_06500</name>
</gene>
<keyword evidence="7" id="KW-1185">Reference proteome</keyword>
<dbReference type="EMBL" id="MPNX01000007">
    <property type="protein sequence ID" value="OOY35135.1"/>
    <property type="molecule type" value="Genomic_DNA"/>
</dbReference>
<sequence>MTTYHGSCHCGAVTFSFECDPIEKGIRCNCSICARKGVMMTPEVIPPERFHIDSGEENLGVYQFGSGVAKHYFCKTCGIHTFNMTLRAPGQYRANLGCVDEVDEFKLECDVFDGKHLL</sequence>
<comment type="caution">
    <text evidence="5">The sequence shown here is derived from an EMBL/GenBank/DDBJ whole genome shotgun (WGS) entry which is preliminary data.</text>
</comment>
<dbReference type="RefSeq" id="WP_043117548.1">
    <property type="nucleotide sequence ID" value="NZ_JRAA01000002.1"/>
</dbReference>
<dbReference type="PATRIC" id="fig|2340.3.peg.1948"/>
<dbReference type="InterPro" id="IPR052355">
    <property type="entry name" value="CENP-V-like"/>
</dbReference>
<dbReference type="eggNOG" id="COG3791">
    <property type="taxonomic scope" value="Bacteria"/>
</dbReference>
<evidence type="ECO:0000313" key="6">
    <source>
        <dbReference type="EMBL" id="OOY35135.1"/>
    </source>
</evidence>
<reference evidence="6 8" key="2">
    <citation type="submission" date="2016-11" db="EMBL/GenBank/DDBJ databases">
        <title>Mixed transmission modes and dynamic genome evolution in an obligate animal-bacterial symbiosis.</title>
        <authorList>
            <person name="Russell S.L."/>
            <person name="Corbett-Detig R.B."/>
            <person name="Cavanaugh C.M."/>
        </authorList>
    </citation>
    <scope>NUCLEOTIDE SEQUENCE [LARGE SCALE GENOMIC DNA]</scope>
    <source>
        <strain evidence="6">MA-KB16</strain>
    </source>
</reference>
<comment type="similarity">
    <text evidence="1">Belongs to the Gfa family.</text>
</comment>
<keyword evidence="2" id="KW-0479">Metal-binding</keyword>
<dbReference type="SUPFAM" id="SSF51316">
    <property type="entry name" value="Mss4-like"/>
    <property type="match status" value="1"/>
</dbReference>
<dbReference type="PANTHER" id="PTHR28620:SF1">
    <property type="entry name" value="CENP-V_GFA DOMAIN-CONTAINING PROTEIN"/>
    <property type="match status" value="1"/>
</dbReference>
<dbReference type="Proteomes" id="UP000030856">
    <property type="component" value="Unassembled WGS sequence"/>
</dbReference>
<dbReference type="Gene3D" id="2.170.150.70">
    <property type="match status" value="1"/>
</dbReference>
<dbReference type="GO" id="GO:0016846">
    <property type="term" value="F:carbon-sulfur lyase activity"/>
    <property type="evidence" value="ECO:0007669"/>
    <property type="project" value="InterPro"/>
</dbReference>
<dbReference type="GeneID" id="86991607"/>
<reference evidence="5 7" key="1">
    <citation type="journal article" date="2014" name="BMC Genomics">
        <title>The genome of the intracellular bacterium of the coastal bivalve, Solemya velum: a blueprint for thriving in and out of symbiosis.</title>
        <authorList>
            <person name="Dmytrenko O."/>
            <person name="Russell S.L."/>
            <person name="Loo W.T."/>
            <person name="Fontanez K.M."/>
            <person name="Liao L."/>
            <person name="Roeselers G."/>
            <person name="Sharma R."/>
            <person name="Stewart F.J."/>
            <person name="Newton I.L."/>
            <person name="Woyke T."/>
            <person name="Wu D."/>
            <person name="Lang J.M."/>
            <person name="Eisen J.A."/>
            <person name="Cavanaugh C.M."/>
        </authorList>
    </citation>
    <scope>NUCLEOTIDE SEQUENCE [LARGE SCALE GENOMIC DNA]</scope>
    <source>
        <strain evidence="5 7">WH</strain>
    </source>
</reference>
<name>A0A0B0H9L0_SOVGS</name>
<dbReference type="InterPro" id="IPR011057">
    <property type="entry name" value="Mss4-like_sf"/>
</dbReference>
<dbReference type="PANTHER" id="PTHR28620">
    <property type="entry name" value="CENTROMERE PROTEIN V"/>
    <property type="match status" value="1"/>
</dbReference>
<evidence type="ECO:0000256" key="1">
    <source>
        <dbReference type="ARBA" id="ARBA00005495"/>
    </source>
</evidence>
<proteinExistence type="inferred from homology"/>
<dbReference type="PROSITE" id="PS51891">
    <property type="entry name" value="CENP_V_GFA"/>
    <property type="match status" value="1"/>
</dbReference>
<dbReference type="Proteomes" id="UP000190962">
    <property type="component" value="Unassembled WGS sequence"/>
</dbReference>
<dbReference type="Pfam" id="PF04828">
    <property type="entry name" value="GFA"/>
    <property type="match status" value="1"/>
</dbReference>
<evidence type="ECO:0000313" key="7">
    <source>
        <dbReference type="Proteomes" id="UP000030856"/>
    </source>
</evidence>
<dbReference type="GO" id="GO:0046872">
    <property type="term" value="F:metal ion binding"/>
    <property type="evidence" value="ECO:0007669"/>
    <property type="project" value="UniProtKB-KW"/>
</dbReference>
<evidence type="ECO:0000313" key="5">
    <source>
        <dbReference type="EMBL" id="KHF25327.1"/>
    </source>
</evidence>
<evidence type="ECO:0000256" key="2">
    <source>
        <dbReference type="ARBA" id="ARBA00022723"/>
    </source>
</evidence>